<sequence length="227" mass="25153">MWGWRGDDEGDDDGGDEGVAVVGVAVVEGDSGEGGFSGGCWWSSRSQIQNIDPPAGLFVNHNTSSFHCVFVSLDTRIKSRKYTSDMSFTLGSTKAVDNVNILQSCNGLLLCTNYAHHDSKFYGCAGLRLTFDLTKSPDYKVMVNLVHSLEHFLGEREDDSFLVIKLSAKVVQYNIISKTLREIYGMRSNEVAGDYLHGFISPYAMYDVGYKKLDYKVFEFIMSSGSV</sequence>
<reference evidence="1" key="2">
    <citation type="submission" date="2022-01" db="EMBL/GenBank/DDBJ databases">
        <authorList>
            <person name="Yamashiro T."/>
            <person name="Shiraishi A."/>
            <person name="Satake H."/>
            <person name="Nakayama K."/>
        </authorList>
    </citation>
    <scope>NUCLEOTIDE SEQUENCE</scope>
</reference>
<proteinExistence type="predicted"/>
<dbReference type="Proteomes" id="UP001151760">
    <property type="component" value="Unassembled WGS sequence"/>
</dbReference>
<keyword evidence="2" id="KW-1185">Reference proteome</keyword>
<evidence type="ECO:0000313" key="2">
    <source>
        <dbReference type="Proteomes" id="UP001151760"/>
    </source>
</evidence>
<name>A0ABQ5EU92_9ASTR</name>
<gene>
    <name evidence="1" type="ORF">Tco_0989488</name>
</gene>
<reference evidence="1" key="1">
    <citation type="journal article" date="2022" name="Int. J. Mol. Sci.">
        <title>Draft Genome of Tanacetum Coccineum: Genomic Comparison of Closely Related Tanacetum-Family Plants.</title>
        <authorList>
            <person name="Yamashiro T."/>
            <person name="Shiraishi A."/>
            <person name="Nakayama K."/>
            <person name="Satake H."/>
        </authorList>
    </citation>
    <scope>NUCLEOTIDE SEQUENCE</scope>
</reference>
<evidence type="ECO:0000313" key="1">
    <source>
        <dbReference type="EMBL" id="GJT54434.1"/>
    </source>
</evidence>
<protein>
    <submittedName>
        <fullName evidence="1">Uncharacterized protein</fullName>
    </submittedName>
</protein>
<comment type="caution">
    <text evidence="1">The sequence shown here is derived from an EMBL/GenBank/DDBJ whole genome shotgun (WGS) entry which is preliminary data.</text>
</comment>
<dbReference type="EMBL" id="BQNB010016671">
    <property type="protein sequence ID" value="GJT54434.1"/>
    <property type="molecule type" value="Genomic_DNA"/>
</dbReference>
<organism evidence="1 2">
    <name type="scientific">Tanacetum coccineum</name>
    <dbReference type="NCBI Taxonomy" id="301880"/>
    <lineage>
        <taxon>Eukaryota</taxon>
        <taxon>Viridiplantae</taxon>
        <taxon>Streptophyta</taxon>
        <taxon>Embryophyta</taxon>
        <taxon>Tracheophyta</taxon>
        <taxon>Spermatophyta</taxon>
        <taxon>Magnoliopsida</taxon>
        <taxon>eudicotyledons</taxon>
        <taxon>Gunneridae</taxon>
        <taxon>Pentapetalae</taxon>
        <taxon>asterids</taxon>
        <taxon>campanulids</taxon>
        <taxon>Asterales</taxon>
        <taxon>Asteraceae</taxon>
        <taxon>Asteroideae</taxon>
        <taxon>Anthemideae</taxon>
        <taxon>Anthemidinae</taxon>
        <taxon>Tanacetum</taxon>
    </lineage>
</organism>
<accession>A0ABQ5EU92</accession>